<feature type="domain" description="LTD" evidence="7">
    <location>
        <begin position="144"/>
        <end position="289"/>
    </location>
</feature>
<dbReference type="EMBL" id="UINC01005471">
    <property type="protein sequence ID" value="SVA21539.1"/>
    <property type="molecule type" value="Genomic_DNA"/>
</dbReference>
<name>A0A381U0B0_9ZZZZ</name>
<organism evidence="8">
    <name type="scientific">marine metagenome</name>
    <dbReference type="NCBI Taxonomy" id="408172"/>
    <lineage>
        <taxon>unclassified sequences</taxon>
        <taxon>metagenomes</taxon>
        <taxon>ecological metagenomes</taxon>
    </lineage>
</organism>
<feature type="region of interest" description="Disordered" evidence="6">
    <location>
        <begin position="69"/>
        <end position="92"/>
    </location>
</feature>
<dbReference type="AlphaFoldDB" id="A0A381U0B0"/>
<evidence type="ECO:0000256" key="5">
    <source>
        <dbReference type="ARBA" id="ARBA00023273"/>
    </source>
</evidence>
<gene>
    <name evidence="8" type="ORF">METZ01_LOCUS74393</name>
</gene>
<dbReference type="Gene3D" id="2.60.40.10">
    <property type="entry name" value="Immunoglobulins"/>
    <property type="match status" value="1"/>
</dbReference>
<accession>A0A381U0B0</accession>
<evidence type="ECO:0000256" key="6">
    <source>
        <dbReference type="SAM" id="MobiDB-lite"/>
    </source>
</evidence>
<keyword evidence="4" id="KW-0969">Cilium</keyword>
<comment type="subcellular location">
    <subcellularLocation>
        <location evidence="1">Cell projection</location>
        <location evidence="1">Cilium</location>
    </subcellularLocation>
    <subcellularLocation>
        <location evidence="2">Cytoplasm</location>
    </subcellularLocation>
</comment>
<dbReference type="Gene3D" id="2.60.120.200">
    <property type="match status" value="1"/>
</dbReference>
<feature type="region of interest" description="Disordered" evidence="6">
    <location>
        <begin position="634"/>
        <end position="656"/>
    </location>
</feature>
<evidence type="ECO:0000256" key="4">
    <source>
        <dbReference type="ARBA" id="ARBA00023069"/>
    </source>
</evidence>
<protein>
    <recommendedName>
        <fullName evidence="7">LTD domain-containing protein</fullName>
    </recommendedName>
</protein>
<feature type="compositionally biased region" description="Polar residues" evidence="6">
    <location>
        <begin position="72"/>
        <end position="91"/>
    </location>
</feature>
<feature type="non-terminal residue" evidence="8">
    <location>
        <position position="656"/>
    </location>
</feature>
<reference evidence="8" key="1">
    <citation type="submission" date="2018-05" db="EMBL/GenBank/DDBJ databases">
        <authorList>
            <person name="Lanie J.A."/>
            <person name="Ng W.-L."/>
            <person name="Kazmierczak K.M."/>
            <person name="Andrzejewski T.M."/>
            <person name="Davidsen T.M."/>
            <person name="Wayne K.J."/>
            <person name="Tettelin H."/>
            <person name="Glass J.I."/>
            <person name="Rusch D."/>
            <person name="Podicherti R."/>
            <person name="Tsui H.-C.T."/>
            <person name="Winkler M.E."/>
        </authorList>
    </citation>
    <scope>NUCLEOTIDE SEQUENCE</scope>
</reference>
<dbReference type="InterPro" id="IPR001322">
    <property type="entry name" value="Lamin_tail_dom"/>
</dbReference>
<dbReference type="InterPro" id="IPR053879">
    <property type="entry name" value="HYDIN_VesB_CFA65-like_Ig"/>
</dbReference>
<evidence type="ECO:0000256" key="2">
    <source>
        <dbReference type="ARBA" id="ARBA00004496"/>
    </source>
</evidence>
<sequence>MNIIKRNMSRIAFCMLFFAVSIQAADKNELKNSKETNNEKQNNTLPAETPPLGYVEPTQPAEGIKFAFPPATGSNPRFSAQKETGIKSNNGFLPERADDSVVERIINKHLQGESLTTYEEQILRNNINEIPYPGDGVFRPSITETSAVSRNASDLFFSEYSEGSGNNKYLEIYNGTGESADLSNYLIRYSQNGASTWNSTELGLSGTLLDGEVYVVAHSSADATILAEADTTESSISAFNGDDVRGLFKVADNDTSIIDIIGTQTGGDPGSGWDVAGVTNATKDHTLVRKSSVSSGNTNWSTSAGTTTDNSEWIVYDLQTWSYLGSHTMILPNLLSEGFESGSIPENWSLLNLDNHSANWYAYESSFYAHSGSFLARVYYRPLSAAPQNQPSDDWLITPKLDVVSGDSISFWARSSNSNPYESFNVRVSSTNAESAASFTDTLASVATVPTTWTRYTYALEPYAGQDIYIAVQHNTYDGWYLYVDDFSGPQVWIDDSPVIALNKDSINYGNTGLGGMSESVVIENLGASDLVVSSVASSNSDFTISTSSLTLTGGGDLETITITYTPTAVEGDTAHVVFTHNGSTSPDSIVVMGAGKDAIYWQDFESWAAELGLGVPQPIGVSQEGNMTWSADGASNGWEKATGTGNAYDGEYSAE</sequence>
<evidence type="ECO:0000259" key="7">
    <source>
        <dbReference type="PROSITE" id="PS51841"/>
    </source>
</evidence>
<evidence type="ECO:0000256" key="1">
    <source>
        <dbReference type="ARBA" id="ARBA00004138"/>
    </source>
</evidence>
<dbReference type="Pfam" id="PF07675">
    <property type="entry name" value="Cleaved_Adhesin"/>
    <property type="match status" value="1"/>
</dbReference>
<dbReference type="GO" id="GO:0005929">
    <property type="term" value="C:cilium"/>
    <property type="evidence" value="ECO:0007669"/>
    <property type="project" value="UniProtKB-SubCell"/>
</dbReference>
<keyword evidence="3" id="KW-0963">Cytoplasm</keyword>
<dbReference type="Pfam" id="PF22544">
    <property type="entry name" value="HYDIN_VesB_CFA65-like_Ig"/>
    <property type="match status" value="1"/>
</dbReference>
<dbReference type="Pfam" id="PF00932">
    <property type="entry name" value="LTD"/>
    <property type="match status" value="1"/>
</dbReference>
<dbReference type="InterPro" id="IPR013783">
    <property type="entry name" value="Ig-like_fold"/>
</dbReference>
<keyword evidence="5" id="KW-0966">Cell projection</keyword>
<dbReference type="PROSITE" id="PS51841">
    <property type="entry name" value="LTD"/>
    <property type="match status" value="1"/>
</dbReference>
<evidence type="ECO:0000256" key="3">
    <source>
        <dbReference type="ARBA" id="ARBA00022490"/>
    </source>
</evidence>
<proteinExistence type="predicted"/>
<dbReference type="GO" id="GO:0005737">
    <property type="term" value="C:cytoplasm"/>
    <property type="evidence" value="ECO:0007669"/>
    <property type="project" value="UniProtKB-SubCell"/>
</dbReference>
<dbReference type="InterPro" id="IPR011628">
    <property type="entry name" value="Cleaved_adhesin"/>
</dbReference>
<dbReference type="NCBIfam" id="NF038128">
    <property type="entry name" value="choice_anch_J"/>
    <property type="match status" value="1"/>
</dbReference>
<evidence type="ECO:0000313" key="8">
    <source>
        <dbReference type="EMBL" id="SVA21539.1"/>
    </source>
</evidence>
<feature type="region of interest" description="Disordered" evidence="6">
    <location>
        <begin position="32"/>
        <end position="52"/>
    </location>
</feature>